<evidence type="ECO:0000313" key="4">
    <source>
        <dbReference type="Proteomes" id="UP000231553"/>
    </source>
</evidence>
<evidence type="ECO:0000313" key="3">
    <source>
        <dbReference type="EMBL" id="PJE38145.1"/>
    </source>
</evidence>
<name>A0A2M8J5X3_9RHOB</name>
<evidence type="ECO:0000259" key="1">
    <source>
        <dbReference type="Pfam" id="PF07171"/>
    </source>
</evidence>
<feature type="domain" description="Microcystin LR degradation protein MlrC N-terminal" evidence="2">
    <location>
        <begin position="13"/>
        <end position="303"/>
    </location>
</feature>
<accession>A0A2M8J5X3</accession>
<proteinExistence type="predicted"/>
<dbReference type="Pfam" id="PF07171">
    <property type="entry name" value="MlrC_C"/>
    <property type="match status" value="1"/>
</dbReference>
<sequence length="509" mass="54361">MARRLEEPNTAMRVAIASFEFEGNSLSLRVARKEDFARFGIYHGEDVIKVATGKQLSVTGALDTLNDAGVQVLPLFMSRCVSGGHVDDAFYDEVIEIIAEGITAALPLDGVYLSLHGAMICATEKDPEGGVIQAVRQRLGDPSIPIAVSLDLHAHVTQRMADMAQIIVGYETYPHVDAYRTGACAADLLVRAMRKEIAPVTRIRKYNAIVPVLGGATLGDEPMAQVAALSRQIEAEGRALSVSFFPVQPWLDMADVGVTGLAITDGDPAAGDAVAQEVLDAIWERRRLFELPAMTPAEAVRAAVAAPGRTLIVDAPDSMGAGAQGDSPALLAALLEIAPDTDAALYIVDPDTAARAFDLGEGAESDFHIGAKQDDRWFKPVPVTAQVEKLCDGTFTYSGGPAAGAKTGTGQTALLRAGGIRILVGSLPFYEHMDEHYAACGIDIAEMKISSFKNLMNYRKLLGPGVQYIPLHGPGGAPLRLQDVAWENRQRPFWPADDTAEPQPIPRVA</sequence>
<dbReference type="InterPro" id="IPR010799">
    <property type="entry name" value="MlrC_C"/>
</dbReference>
<protein>
    <recommendedName>
        <fullName evidence="5">MlrC</fullName>
    </recommendedName>
</protein>
<feature type="domain" description="Microcystin LR degradation protein MlrC C-terminal" evidence="1">
    <location>
        <begin position="312"/>
        <end position="483"/>
    </location>
</feature>
<dbReference type="Pfam" id="PF07364">
    <property type="entry name" value="DUF1485"/>
    <property type="match status" value="1"/>
</dbReference>
<dbReference type="AlphaFoldDB" id="A0A2M8J5X3"/>
<comment type="caution">
    <text evidence="3">The sequence shown here is derived from an EMBL/GenBank/DDBJ whole genome shotgun (WGS) entry which is preliminary data.</text>
</comment>
<dbReference type="OrthoDB" id="9782658at2"/>
<dbReference type="EMBL" id="PGTB01000004">
    <property type="protein sequence ID" value="PJE38145.1"/>
    <property type="molecule type" value="Genomic_DNA"/>
</dbReference>
<dbReference type="InterPro" id="IPR015995">
    <property type="entry name" value="MlrC_N"/>
</dbReference>
<reference evidence="3 4" key="1">
    <citation type="journal article" date="2018" name="Int. J. Syst. Evol. Microbiol.">
        <title>Pseudooceanicola lipolyticus sp. nov., a marine alphaproteobacterium, reclassification of Oceanicola flagellatus as Pseudooceanicola flagellatus comb. nov. and emended description of the genus Pseudooceanicola.</title>
        <authorList>
            <person name="Huang M.-M."/>
            <person name="Guo L.-L."/>
            <person name="Wu Y.-H."/>
            <person name="Lai Q.-L."/>
            <person name="Shao Z.-Z."/>
            <person name="Wang C.-S."/>
            <person name="Wu M."/>
            <person name="Xu X.-W."/>
        </authorList>
    </citation>
    <scope>NUCLEOTIDE SEQUENCE [LARGE SCALE GENOMIC DNA]</scope>
    <source>
        <strain evidence="3 4">157</strain>
    </source>
</reference>
<evidence type="ECO:0008006" key="5">
    <source>
        <dbReference type="Google" id="ProtNLM"/>
    </source>
</evidence>
<gene>
    <name evidence="3" type="ORF">CVM52_03110</name>
</gene>
<evidence type="ECO:0000259" key="2">
    <source>
        <dbReference type="Pfam" id="PF07364"/>
    </source>
</evidence>
<keyword evidence="4" id="KW-1185">Reference proteome</keyword>
<organism evidence="3 4">
    <name type="scientific">Pseudooceanicola lipolyticus</name>
    <dbReference type="NCBI Taxonomy" id="2029104"/>
    <lineage>
        <taxon>Bacteria</taxon>
        <taxon>Pseudomonadati</taxon>
        <taxon>Pseudomonadota</taxon>
        <taxon>Alphaproteobacteria</taxon>
        <taxon>Rhodobacterales</taxon>
        <taxon>Paracoccaceae</taxon>
        <taxon>Pseudooceanicola</taxon>
    </lineage>
</organism>
<dbReference type="Proteomes" id="UP000231553">
    <property type="component" value="Unassembled WGS sequence"/>
</dbReference>